<dbReference type="PROSITE" id="PS00134">
    <property type="entry name" value="TRYPSIN_HIS"/>
    <property type="match status" value="1"/>
</dbReference>
<feature type="chain" id="PRO_5043553429" evidence="8">
    <location>
        <begin position="20"/>
        <end position="294"/>
    </location>
</feature>
<dbReference type="Gene3D" id="2.40.10.10">
    <property type="entry name" value="Trypsin-like serine proteases"/>
    <property type="match status" value="1"/>
</dbReference>
<evidence type="ECO:0000256" key="7">
    <source>
        <dbReference type="RuleBase" id="RU363034"/>
    </source>
</evidence>
<dbReference type="EMBL" id="JASPKY010000699">
    <property type="protein sequence ID" value="KAK9686538.1"/>
    <property type="molecule type" value="Genomic_DNA"/>
</dbReference>
<dbReference type="GO" id="GO:0016485">
    <property type="term" value="P:protein processing"/>
    <property type="evidence" value="ECO:0007669"/>
    <property type="project" value="UniProtKB-ARBA"/>
</dbReference>
<dbReference type="PRINTS" id="PR00722">
    <property type="entry name" value="CHYMOTRYPSIN"/>
</dbReference>
<dbReference type="FunFam" id="2.40.10.10:FF:000047">
    <property type="entry name" value="Trypsin eta"/>
    <property type="match status" value="1"/>
</dbReference>
<evidence type="ECO:0000256" key="2">
    <source>
        <dbReference type="ARBA" id="ARBA00022525"/>
    </source>
</evidence>
<evidence type="ECO:0000256" key="8">
    <source>
        <dbReference type="SAM" id="SignalP"/>
    </source>
</evidence>
<dbReference type="InterPro" id="IPR001314">
    <property type="entry name" value="Peptidase_S1A"/>
</dbReference>
<sequence>MYRATGEYIFLFLVAATHGLPTTTNVPDVDTADSSNTRIVGGTPVSNRTEFPYQVSVRWSSIHVCGGSIIDTQHVVTAAHCVVDDNDKVLTASIVSVRVGDLYTNSISTTTVTKSVKYIFVHEKYNSYAITNDIAILRVSDPFNFTPYTNKVNLTSTRPATNVNCVVSGWGTLAFEGPPSTVLQSVVVPIFPQVNCSAAYGGSVTSGMICAGYAQGGKDACQGDSGGPLVCNNALAGIVSWGNKCALAGYPGVYTEVSSYLRWIETQVARDSSSTLFLNLYLASICICIYLRLI</sequence>
<evidence type="ECO:0000256" key="1">
    <source>
        <dbReference type="ARBA" id="ARBA00004613"/>
    </source>
</evidence>
<dbReference type="PROSITE" id="PS00135">
    <property type="entry name" value="TRYPSIN_SER"/>
    <property type="match status" value="1"/>
</dbReference>
<keyword evidence="4 7" id="KW-0378">Hydrolase</keyword>
<keyword evidence="2" id="KW-0964">Secreted</keyword>
<keyword evidence="11" id="KW-1185">Reference proteome</keyword>
<dbReference type="InterPro" id="IPR018114">
    <property type="entry name" value="TRYPSIN_HIS"/>
</dbReference>
<evidence type="ECO:0000256" key="3">
    <source>
        <dbReference type="ARBA" id="ARBA00022670"/>
    </source>
</evidence>
<evidence type="ECO:0000313" key="11">
    <source>
        <dbReference type="Proteomes" id="UP001458880"/>
    </source>
</evidence>
<evidence type="ECO:0000259" key="9">
    <source>
        <dbReference type="PROSITE" id="PS50240"/>
    </source>
</evidence>
<accession>A0AAW1IAK2</accession>
<comment type="subcellular location">
    <subcellularLocation>
        <location evidence="1">Secreted</location>
    </subcellularLocation>
</comment>
<organism evidence="10 11">
    <name type="scientific">Popillia japonica</name>
    <name type="common">Japanese beetle</name>
    <dbReference type="NCBI Taxonomy" id="7064"/>
    <lineage>
        <taxon>Eukaryota</taxon>
        <taxon>Metazoa</taxon>
        <taxon>Ecdysozoa</taxon>
        <taxon>Arthropoda</taxon>
        <taxon>Hexapoda</taxon>
        <taxon>Insecta</taxon>
        <taxon>Pterygota</taxon>
        <taxon>Neoptera</taxon>
        <taxon>Endopterygota</taxon>
        <taxon>Coleoptera</taxon>
        <taxon>Polyphaga</taxon>
        <taxon>Scarabaeiformia</taxon>
        <taxon>Scarabaeidae</taxon>
        <taxon>Rutelinae</taxon>
        <taxon>Popillia</taxon>
    </lineage>
</organism>
<feature type="signal peptide" evidence="8">
    <location>
        <begin position="1"/>
        <end position="19"/>
    </location>
</feature>
<dbReference type="InterPro" id="IPR043504">
    <property type="entry name" value="Peptidase_S1_PA_chymotrypsin"/>
</dbReference>
<evidence type="ECO:0000256" key="4">
    <source>
        <dbReference type="ARBA" id="ARBA00022801"/>
    </source>
</evidence>
<protein>
    <submittedName>
        <fullName evidence="10">Trypsin</fullName>
    </submittedName>
</protein>
<gene>
    <name evidence="10" type="ORF">QE152_g37112</name>
</gene>
<dbReference type="PANTHER" id="PTHR24252">
    <property type="entry name" value="ACROSIN-RELATED"/>
    <property type="match status" value="1"/>
</dbReference>
<dbReference type="GO" id="GO:0005576">
    <property type="term" value="C:extracellular region"/>
    <property type="evidence" value="ECO:0007669"/>
    <property type="project" value="UniProtKB-SubCell"/>
</dbReference>
<keyword evidence="8" id="KW-0732">Signal</keyword>
<dbReference type="CDD" id="cd00190">
    <property type="entry name" value="Tryp_SPc"/>
    <property type="match status" value="1"/>
</dbReference>
<dbReference type="SUPFAM" id="SSF50494">
    <property type="entry name" value="Trypsin-like serine proteases"/>
    <property type="match status" value="1"/>
</dbReference>
<dbReference type="AlphaFoldDB" id="A0AAW1IAK2"/>
<evidence type="ECO:0000256" key="6">
    <source>
        <dbReference type="ARBA" id="ARBA00023157"/>
    </source>
</evidence>
<reference evidence="10 11" key="1">
    <citation type="journal article" date="2024" name="BMC Genomics">
        <title>De novo assembly and annotation of Popillia japonica's genome with initial clues to its potential as an invasive pest.</title>
        <authorList>
            <person name="Cucini C."/>
            <person name="Boschi S."/>
            <person name="Funari R."/>
            <person name="Cardaioli E."/>
            <person name="Iannotti N."/>
            <person name="Marturano G."/>
            <person name="Paoli F."/>
            <person name="Bruttini M."/>
            <person name="Carapelli A."/>
            <person name="Frati F."/>
            <person name="Nardi F."/>
        </authorList>
    </citation>
    <scope>NUCLEOTIDE SEQUENCE [LARGE SCALE GENOMIC DNA]</scope>
    <source>
        <strain evidence="10">DMR45628</strain>
    </source>
</reference>
<dbReference type="Proteomes" id="UP001458880">
    <property type="component" value="Unassembled WGS sequence"/>
</dbReference>
<name>A0AAW1IAK2_POPJA</name>
<dbReference type="PANTHER" id="PTHR24252:SF7">
    <property type="entry name" value="HYALIN"/>
    <property type="match status" value="1"/>
</dbReference>
<dbReference type="SMART" id="SM00020">
    <property type="entry name" value="Tryp_SPc"/>
    <property type="match status" value="1"/>
</dbReference>
<keyword evidence="3 7" id="KW-0645">Protease</keyword>
<dbReference type="InterPro" id="IPR009003">
    <property type="entry name" value="Peptidase_S1_PA"/>
</dbReference>
<dbReference type="InterPro" id="IPR001254">
    <property type="entry name" value="Trypsin_dom"/>
</dbReference>
<proteinExistence type="predicted"/>
<comment type="caution">
    <text evidence="10">The sequence shown here is derived from an EMBL/GenBank/DDBJ whole genome shotgun (WGS) entry which is preliminary data.</text>
</comment>
<dbReference type="GO" id="GO:0004252">
    <property type="term" value="F:serine-type endopeptidase activity"/>
    <property type="evidence" value="ECO:0007669"/>
    <property type="project" value="InterPro"/>
</dbReference>
<dbReference type="InterPro" id="IPR033116">
    <property type="entry name" value="TRYPSIN_SER"/>
</dbReference>
<feature type="domain" description="Peptidase S1" evidence="9">
    <location>
        <begin position="39"/>
        <end position="269"/>
    </location>
</feature>
<evidence type="ECO:0000313" key="10">
    <source>
        <dbReference type="EMBL" id="KAK9686538.1"/>
    </source>
</evidence>
<evidence type="ECO:0000256" key="5">
    <source>
        <dbReference type="ARBA" id="ARBA00022825"/>
    </source>
</evidence>
<dbReference type="Pfam" id="PF00089">
    <property type="entry name" value="Trypsin"/>
    <property type="match status" value="1"/>
</dbReference>
<dbReference type="PROSITE" id="PS50240">
    <property type="entry name" value="TRYPSIN_DOM"/>
    <property type="match status" value="1"/>
</dbReference>
<keyword evidence="5 7" id="KW-0720">Serine protease</keyword>
<keyword evidence="6" id="KW-1015">Disulfide bond</keyword>